<reference evidence="17" key="1">
    <citation type="submission" date="2016-10" db="EMBL/GenBank/DDBJ databases">
        <authorList>
            <person name="Varghese N."/>
            <person name="Submissions S."/>
        </authorList>
    </citation>
    <scope>NUCLEOTIDE SEQUENCE [LARGE SCALE GENOMIC DNA]</scope>
    <source>
        <strain evidence="17">OK042</strain>
    </source>
</reference>
<feature type="transmembrane region" description="Helical" evidence="14">
    <location>
        <begin position="59"/>
        <end position="77"/>
    </location>
</feature>
<dbReference type="CDD" id="cd00082">
    <property type="entry name" value="HisKA"/>
    <property type="match status" value="1"/>
</dbReference>
<keyword evidence="12" id="KW-0902">Two-component regulatory system</keyword>
<keyword evidence="13 14" id="KW-0472">Membrane</keyword>
<dbReference type="GO" id="GO:0005886">
    <property type="term" value="C:plasma membrane"/>
    <property type="evidence" value="ECO:0007669"/>
    <property type="project" value="UniProtKB-SubCell"/>
</dbReference>
<protein>
    <recommendedName>
        <fullName evidence="3">histidine kinase</fullName>
        <ecNumber evidence="3">2.7.13.3</ecNumber>
    </recommendedName>
</protein>
<dbReference type="Gene3D" id="3.30.565.10">
    <property type="entry name" value="Histidine kinase-like ATPase, C-terminal domain"/>
    <property type="match status" value="1"/>
</dbReference>
<dbReference type="GO" id="GO:0005524">
    <property type="term" value="F:ATP binding"/>
    <property type="evidence" value="ECO:0007669"/>
    <property type="project" value="UniProtKB-KW"/>
</dbReference>
<evidence type="ECO:0000256" key="13">
    <source>
        <dbReference type="ARBA" id="ARBA00023136"/>
    </source>
</evidence>
<keyword evidence="9 16" id="KW-0418">Kinase</keyword>
<evidence type="ECO:0000256" key="11">
    <source>
        <dbReference type="ARBA" id="ARBA00022989"/>
    </source>
</evidence>
<keyword evidence="6" id="KW-0808">Transferase</keyword>
<evidence type="ECO:0000256" key="8">
    <source>
        <dbReference type="ARBA" id="ARBA00022741"/>
    </source>
</evidence>
<dbReference type="InterPro" id="IPR036890">
    <property type="entry name" value="HATPase_C_sf"/>
</dbReference>
<gene>
    <name evidence="16" type="ORF">SAMN05518846_106262</name>
</gene>
<keyword evidence="5" id="KW-0597">Phosphoprotein</keyword>
<comment type="catalytic activity">
    <reaction evidence="1">
        <text>ATP + protein L-histidine = ADP + protein N-phospho-L-histidine.</text>
        <dbReference type="EC" id="2.7.13.3"/>
    </reaction>
</comment>
<evidence type="ECO:0000256" key="6">
    <source>
        <dbReference type="ARBA" id="ARBA00022679"/>
    </source>
</evidence>
<dbReference type="FunFam" id="3.30.565.10:FF:000013">
    <property type="entry name" value="Two-component sensor histidine kinase"/>
    <property type="match status" value="1"/>
</dbReference>
<dbReference type="InterPro" id="IPR003661">
    <property type="entry name" value="HisK_dim/P_dom"/>
</dbReference>
<dbReference type="SMART" id="SM00388">
    <property type="entry name" value="HisKA"/>
    <property type="match status" value="1"/>
</dbReference>
<dbReference type="GO" id="GO:0000155">
    <property type="term" value="F:phosphorelay sensor kinase activity"/>
    <property type="evidence" value="ECO:0007669"/>
    <property type="project" value="InterPro"/>
</dbReference>
<dbReference type="InterPro" id="IPR003594">
    <property type="entry name" value="HATPase_dom"/>
</dbReference>
<dbReference type="EC" id="2.7.13.3" evidence="3"/>
<keyword evidence="17" id="KW-1185">Reference proteome</keyword>
<dbReference type="Gene3D" id="1.10.287.130">
    <property type="match status" value="1"/>
</dbReference>
<evidence type="ECO:0000256" key="10">
    <source>
        <dbReference type="ARBA" id="ARBA00022840"/>
    </source>
</evidence>
<keyword evidence="11 14" id="KW-1133">Transmembrane helix</keyword>
<dbReference type="EMBL" id="FORT01000006">
    <property type="protein sequence ID" value="SFJ91140.1"/>
    <property type="molecule type" value="Genomic_DNA"/>
</dbReference>
<sequence length="370" mass="42233">MKLNVRDFLRILLEIMLGLLILFAVFQALSYFANNYLYRIPEIKNFVWKFRNTYGFDTFKIPILLLSTGLFAAWTLVRIRKYKEQRQMNQIIEELHYIAKGNYDHQISIRPAGSLGNVVDSIHALVKSTTDAMEEERRLEQSKDELVTNVSHDLRTPLTSIMGYLGLIEQGKYQDENQIRQYTHIAYEKAKQMNVLVNDLFEYTKVRNRGAYLNRTQFDLVELVEQVAVGFRIAAHEAGLQLQVETPDEKVEMWGDTDKLVRVLENLISNAIKYGRDGTMIAVRLFRVPDGISFSVGNNGTPIPAEALPNLFERFYRVEASRSKETGGSGLGLAIAKSIIDLHHGQISVTSTAEWTTFTVWLPLSSMQAS</sequence>
<proteinExistence type="predicted"/>
<evidence type="ECO:0000313" key="16">
    <source>
        <dbReference type="EMBL" id="SFJ91140.1"/>
    </source>
</evidence>
<accession>A0A1I3V7M4</accession>
<dbReference type="FunFam" id="1.10.287.130:FF:000008">
    <property type="entry name" value="Two-component sensor histidine kinase"/>
    <property type="match status" value="1"/>
</dbReference>
<evidence type="ECO:0000256" key="5">
    <source>
        <dbReference type="ARBA" id="ARBA00022553"/>
    </source>
</evidence>
<evidence type="ECO:0000256" key="2">
    <source>
        <dbReference type="ARBA" id="ARBA00004651"/>
    </source>
</evidence>
<evidence type="ECO:0000256" key="14">
    <source>
        <dbReference type="SAM" id="Phobius"/>
    </source>
</evidence>
<dbReference type="InterPro" id="IPR050398">
    <property type="entry name" value="HssS/ArlS-like"/>
</dbReference>
<dbReference type="PROSITE" id="PS50109">
    <property type="entry name" value="HIS_KIN"/>
    <property type="match status" value="1"/>
</dbReference>
<dbReference type="SUPFAM" id="SSF55874">
    <property type="entry name" value="ATPase domain of HSP90 chaperone/DNA topoisomerase II/histidine kinase"/>
    <property type="match status" value="1"/>
</dbReference>
<dbReference type="PANTHER" id="PTHR45528:SF1">
    <property type="entry name" value="SENSOR HISTIDINE KINASE CPXA"/>
    <property type="match status" value="1"/>
</dbReference>
<evidence type="ECO:0000256" key="1">
    <source>
        <dbReference type="ARBA" id="ARBA00000085"/>
    </source>
</evidence>
<dbReference type="CDD" id="cd00075">
    <property type="entry name" value="HATPase"/>
    <property type="match status" value="1"/>
</dbReference>
<dbReference type="SMART" id="SM00387">
    <property type="entry name" value="HATPase_c"/>
    <property type="match status" value="1"/>
</dbReference>
<evidence type="ECO:0000313" key="17">
    <source>
        <dbReference type="Proteomes" id="UP000198915"/>
    </source>
</evidence>
<dbReference type="STRING" id="1884381.SAMN05518846_106262"/>
<keyword evidence="8" id="KW-0547">Nucleotide-binding</keyword>
<keyword evidence="7 14" id="KW-0812">Transmembrane</keyword>
<evidence type="ECO:0000256" key="3">
    <source>
        <dbReference type="ARBA" id="ARBA00012438"/>
    </source>
</evidence>
<evidence type="ECO:0000256" key="4">
    <source>
        <dbReference type="ARBA" id="ARBA00022475"/>
    </source>
</evidence>
<dbReference type="InterPro" id="IPR005467">
    <property type="entry name" value="His_kinase_dom"/>
</dbReference>
<dbReference type="Pfam" id="PF00512">
    <property type="entry name" value="HisKA"/>
    <property type="match status" value="1"/>
</dbReference>
<keyword evidence="10" id="KW-0067">ATP-binding</keyword>
<evidence type="ECO:0000256" key="12">
    <source>
        <dbReference type="ARBA" id="ARBA00023012"/>
    </source>
</evidence>
<keyword evidence="4" id="KW-1003">Cell membrane</keyword>
<dbReference type="Pfam" id="PF02518">
    <property type="entry name" value="HATPase_c"/>
    <property type="match status" value="1"/>
</dbReference>
<organism evidence="16 17">
    <name type="scientific">Brevibacillus centrosporus</name>
    <dbReference type="NCBI Taxonomy" id="54910"/>
    <lineage>
        <taxon>Bacteria</taxon>
        <taxon>Bacillati</taxon>
        <taxon>Bacillota</taxon>
        <taxon>Bacilli</taxon>
        <taxon>Bacillales</taxon>
        <taxon>Paenibacillaceae</taxon>
        <taxon>Brevibacillus</taxon>
    </lineage>
</organism>
<dbReference type="Proteomes" id="UP000198915">
    <property type="component" value="Unassembled WGS sequence"/>
</dbReference>
<dbReference type="PANTHER" id="PTHR45528">
    <property type="entry name" value="SENSOR HISTIDINE KINASE CPXA"/>
    <property type="match status" value="1"/>
</dbReference>
<feature type="transmembrane region" description="Helical" evidence="14">
    <location>
        <begin position="12"/>
        <end position="33"/>
    </location>
</feature>
<comment type="subcellular location">
    <subcellularLocation>
        <location evidence="2">Cell membrane</location>
        <topology evidence="2">Multi-pass membrane protein</topology>
    </subcellularLocation>
</comment>
<evidence type="ECO:0000256" key="9">
    <source>
        <dbReference type="ARBA" id="ARBA00022777"/>
    </source>
</evidence>
<dbReference type="AlphaFoldDB" id="A0A1I3V7M4"/>
<dbReference type="PRINTS" id="PR00344">
    <property type="entry name" value="BCTRLSENSOR"/>
</dbReference>
<dbReference type="SUPFAM" id="SSF47384">
    <property type="entry name" value="Homodimeric domain of signal transducing histidine kinase"/>
    <property type="match status" value="1"/>
</dbReference>
<name>A0A1I3V7M4_9BACL</name>
<evidence type="ECO:0000259" key="15">
    <source>
        <dbReference type="PROSITE" id="PS50109"/>
    </source>
</evidence>
<dbReference type="InterPro" id="IPR004358">
    <property type="entry name" value="Sig_transdc_His_kin-like_C"/>
</dbReference>
<dbReference type="InterPro" id="IPR036097">
    <property type="entry name" value="HisK_dim/P_sf"/>
</dbReference>
<evidence type="ECO:0000256" key="7">
    <source>
        <dbReference type="ARBA" id="ARBA00022692"/>
    </source>
</evidence>
<dbReference type="RefSeq" id="WP_092268449.1">
    <property type="nucleotide sequence ID" value="NZ_BJOE01000005.1"/>
</dbReference>
<feature type="domain" description="Histidine kinase" evidence="15">
    <location>
        <begin position="149"/>
        <end position="366"/>
    </location>
</feature>